<evidence type="ECO:0000313" key="3">
    <source>
        <dbReference type="EMBL" id="GAA1772379.1"/>
    </source>
</evidence>
<proteinExistence type="predicted"/>
<dbReference type="InterPro" id="IPR005149">
    <property type="entry name" value="Tscrpt_reg_PadR_N"/>
</dbReference>
<organism evidence="3 4">
    <name type="scientific">Luedemannella helvata</name>
    <dbReference type="NCBI Taxonomy" id="349315"/>
    <lineage>
        <taxon>Bacteria</taxon>
        <taxon>Bacillati</taxon>
        <taxon>Actinomycetota</taxon>
        <taxon>Actinomycetes</taxon>
        <taxon>Micromonosporales</taxon>
        <taxon>Micromonosporaceae</taxon>
        <taxon>Luedemannella</taxon>
    </lineage>
</organism>
<dbReference type="InterPro" id="IPR036388">
    <property type="entry name" value="WH-like_DNA-bd_sf"/>
</dbReference>
<dbReference type="Proteomes" id="UP001500655">
    <property type="component" value="Unassembled WGS sequence"/>
</dbReference>
<reference evidence="3 4" key="1">
    <citation type="journal article" date="2019" name="Int. J. Syst. Evol. Microbiol.">
        <title>The Global Catalogue of Microorganisms (GCM) 10K type strain sequencing project: providing services to taxonomists for standard genome sequencing and annotation.</title>
        <authorList>
            <consortium name="The Broad Institute Genomics Platform"/>
            <consortium name="The Broad Institute Genome Sequencing Center for Infectious Disease"/>
            <person name="Wu L."/>
            <person name="Ma J."/>
        </authorList>
    </citation>
    <scope>NUCLEOTIDE SEQUENCE [LARGE SCALE GENOMIC DNA]</scope>
    <source>
        <strain evidence="3 4">JCM 13249</strain>
    </source>
</reference>
<sequence>MARSSQTEMAVLGGLSLEPMTAYALREVIRDVLGHFWSESFGQIYPTLHALEEAGHVRREGGPRARSSVYAITASGLARLRDLLAEPIQEPQPRNGLLLRLFFGRVLGRDQCRALLRDARDRARDQLGEYEGILAHLTATEGHLPDFPFMRLTLLAGIHQCRASVAWAEECLTELAGDDNP</sequence>
<dbReference type="Gene3D" id="1.10.10.10">
    <property type="entry name" value="Winged helix-like DNA-binding domain superfamily/Winged helix DNA-binding domain"/>
    <property type="match status" value="1"/>
</dbReference>
<dbReference type="InterPro" id="IPR036390">
    <property type="entry name" value="WH_DNA-bd_sf"/>
</dbReference>
<dbReference type="RefSeq" id="WP_344086849.1">
    <property type="nucleotide sequence ID" value="NZ_BAAALS010000032.1"/>
</dbReference>
<evidence type="ECO:0000259" key="2">
    <source>
        <dbReference type="Pfam" id="PF10400"/>
    </source>
</evidence>
<gene>
    <name evidence="3" type="ORF">GCM10009681_49760</name>
</gene>
<evidence type="ECO:0000259" key="1">
    <source>
        <dbReference type="Pfam" id="PF03551"/>
    </source>
</evidence>
<evidence type="ECO:0000313" key="4">
    <source>
        <dbReference type="Proteomes" id="UP001500655"/>
    </source>
</evidence>
<dbReference type="PANTHER" id="PTHR43252:SF6">
    <property type="entry name" value="NEGATIVE TRANSCRIPTION REGULATOR PADR"/>
    <property type="match status" value="1"/>
</dbReference>
<comment type="caution">
    <text evidence="3">The sequence shown here is derived from an EMBL/GenBank/DDBJ whole genome shotgun (WGS) entry which is preliminary data.</text>
</comment>
<dbReference type="Gene3D" id="6.10.140.190">
    <property type="match status" value="1"/>
</dbReference>
<dbReference type="Pfam" id="PF10400">
    <property type="entry name" value="Vir_act_alpha_C"/>
    <property type="match status" value="1"/>
</dbReference>
<dbReference type="PANTHER" id="PTHR43252">
    <property type="entry name" value="TRANSCRIPTIONAL REGULATOR YQJI"/>
    <property type="match status" value="1"/>
</dbReference>
<accession>A0ABN2L249</accession>
<dbReference type="InterPro" id="IPR018309">
    <property type="entry name" value="Tscrpt_reg_PadR_C"/>
</dbReference>
<dbReference type="Pfam" id="PF03551">
    <property type="entry name" value="PadR"/>
    <property type="match status" value="1"/>
</dbReference>
<feature type="domain" description="Transcription regulator PadR N-terminal" evidence="1">
    <location>
        <begin position="11"/>
        <end position="81"/>
    </location>
</feature>
<feature type="domain" description="Transcription regulator PadR C-terminal" evidence="2">
    <location>
        <begin position="94"/>
        <end position="175"/>
    </location>
</feature>
<dbReference type="SUPFAM" id="SSF46785">
    <property type="entry name" value="Winged helix' DNA-binding domain"/>
    <property type="match status" value="1"/>
</dbReference>
<protein>
    <submittedName>
        <fullName evidence="3">PadR family transcriptional regulator</fullName>
    </submittedName>
</protein>
<name>A0ABN2L249_9ACTN</name>
<dbReference type="EMBL" id="BAAALS010000032">
    <property type="protein sequence ID" value="GAA1772379.1"/>
    <property type="molecule type" value="Genomic_DNA"/>
</dbReference>
<keyword evidence="4" id="KW-1185">Reference proteome</keyword>